<feature type="transmembrane region" description="Helical" evidence="1">
    <location>
        <begin position="110"/>
        <end position="134"/>
    </location>
</feature>
<feature type="transmembrane region" description="Helical" evidence="1">
    <location>
        <begin position="169"/>
        <end position="187"/>
    </location>
</feature>
<reference evidence="2" key="1">
    <citation type="journal article" date="2014" name="Nucleic Acids Res.">
        <title>The evolutionary dynamics of variant antigen genes in Babesia reveal a history of genomic innovation underlying host-parasite interaction.</title>
        <authorList>
            <person name="Jackson A.P."/>
            <person name="Otto T.D."/>
            <person name="Darby A."/>
            <person name="Ramaprasad A."/>
            <person name="Xia D."/>
            <person name="Echaide I.E."/>
            <person name="Farber M."/>
            <person name="Gahlot S."/>
            <person name="Gamble J."/>
            <person name="Gupta D."/>
            <person name="Gupta Y."/>
            <person name="Jackson L."/>
            <person name="Malandrin L."/>
            <person name="Malas T.B."/>
            <person name="Moussa E."/>
            <person name="Nair M."/>
            <person name="Reid A.J."/>
            <person name="Sanders M."/>
            <person name="Sharma J."/>
            <person name="Tracey A."/>
            <person name="Quail M.A."/>
            <person name="Weir W."/>
            <person name="Wastling J.M."/>
            <person name="Hall N."/>
            <person name="Willadsen P."/>
            <person name="Lingelbach K."/>
            <person name="Shiels B."/>
            <person name="Tait A."/>
            <person name="Berriman M."/>
            <person name="Allred D.R."/>
            <person name="Pain A."/>
        </authorList>
    </citation>
    <scope>NUCLEOTIDE SEQUENCE</scope>
    <source>
        <strain evidence="2">1802A</strain>
    </source>
</reference>
<keyword evidence="1" id="KW-0812">Transmembrane</keyword>
<reference evidence="2" key="2">
    <citation type="submission" date="2021-05" db="EMBL/GenBank/DDBJ databases">
        <authorList>
            <person name="Pain A."/>
        </authorList>
    </citation>
    <scope>NUCLEOTIDE SEQUENCE</scope>
    <source>
        <strain evidence="2">1802A</strain>
    </source>
</reference>
<proteinExistence type="predicted"/>
<feature type="transmembrane region" description="Helical" evidence="1">
    <location>
        <begin position="243"/>
        <end position="263"/>
    </location>
</feature>
<keyword evidence="1" id="KW-0472">Membrane</keyword>
<feature type="transmembrane region" description="Helical" evidence="1">
    <location>
        <begin position="217"/>
        <end position="237"/>
    </location>
</feature>
<feature type="transmembrane region" description="Helical" evidence="1">
    <location>
        <begin position="193"/>
        <end position="210"/>
    </location>
</feature>
<feature type="transmembrane region" description="Helical" evidence="1">
    <location>
        <begin position="485"/>
        <end position="508"/>
    </location>
</feature>
<dbReference type="AlphaFoldDB" id="A0AAD9GF54"/>
<dbReference type="Proteomes" id="UP001195914">
    <property type="component" value="Unassembled WGS sequence"/>
</dbReference>
<keyword evidence="3" id="KW-1185">Reference proteome</keyword>
<gene>
    <name evidence="2" type="ORF">X943_000551</name>
</gene>
<protein>
    <submittedName>
        <fullName evidence="2">Membrane protein</fullName>
    </submittedName>
</protein>
<organism evidence="2 3">
    <name type="scientific">Babesia divergens</name>
    <dbReference type="NCBI Taxonomy" id="32595"/>
    <lineage>
        <taxon>Eukaryota</taxon>
        <taxon>Sar</taxon>
        <taxon>Alveolata</taxon>
        <taxon>Apicomplexa</taxon>
        <taxon>Aconoidasida</taxon>
        <taxon>Piroplasmida</taxon>
        <taxon>Babesiidae</taxon>
        <taxon>Babesia</taxon>
    </lineage>
</organism>
<sequence>MLIPARRLAWLLLFSVLCALISFSTSSGWLWLRLSSFSIDDVSLFFQRYDVKIAGLRAGVHGVSLTHFLVGQYNSMLILSQKTGVFWIDVPVSGPTAEVVGPVVLSEPSVWLQALCIICDFCVFFIGNACLFYVMCIRYGRLISEAFLLLLKCMRQVDWRSPYQLLCTLYRSAHFTAVTVLYIWSHVPSRERKVIISVAAALGCIISFRTGLGSGRLLCVLPLGATAGIYYCLLMFLTPENSTLAATYVGDYIAIVWALCVLLRHYRVTSHPTWKFVLRHESTSRSIHEMSCLLDLLLAIALIRSVSAIPFVGSFLVRQCYVHHILCFTSVLMMLHCFVVQCIDTDAVSSPLSRLKSVIILWIDTIVHFTVGWPNIASSRVGGQERVGGVLSTICNRLSAMMHLLPDSGAVFHSKIRGLGTVLRWIKIVPHLLLLLLPSFVSRLYFEYLTLLAPSIRCVLLPANCSFKSQTVVLLHFILSDFVRFVVGLITVSFLPLKGLVGIAFAALMDTLILYIDTIPRGAEHAHVE</sequence>
<feature type="transmembrane region" description="Helical" evidence="1">
    <location>
        <begin position="321"/>
        <end position="343"/>
    </location>
</feature>
<accession>A0AAD9GF54</accession>
<evidence type="ECO:0000313" key="3">
    <source>
        <dbReference type="Proteomes" id="UP001195914"/>
    </source>
</evidence>
<comment type="caution">
    <text evidence="2">The sequence shown here is derived from an EMBL/GenBank/DDBJ whole genome shotgun (WGS) entry which is preliminary data.</text>
</comment>
<evidence type="ECO:0000256" key="1">
    <source>
        <dbReference type="SAM" id="Phobius"/>
    </source>
</evidence>
<keyword evidence="1" id="KW-1133">Transmembrane helix</keyword>
<dbReference type="EMBL" id="JAHBMH010000033">
    <property type="protein sequence ID" value="KAK1937262.1"/>
    <property type="molecule type" value="Genomic_DNA"/>
</dbReference>
<feature type="transmembrane region" description="Helical" evidence="1">
    <location>
        <begin position="355"/>
        <end position="376"/>
    </location>
</feature>
<name>A0AAD9GF54_BABDI</name>
<evidence type="ECO:0000313" key="2">
    <source>
        <dbReference type="EMBL" id="KAK1937262.1"/>
    </source>
</evidence>